<dbReference type="PROSITE" id="PS00344">
    <property type="entry name" value="GATA_ZN_FINGER_1"/>
    <property type="match status" value="1"/>
</dbReference>
<evidence type="ECO:0000256" key="4">
    <source>
        <dbReference type="ARBA" id="ARBA00022723"/>
    </source>
</evidence>
<evidence type="ECO:0000256" key="2">
    <source>
        <dbReference type="ARBA" id="ARBA00004123"/>
    </source>
</evidence>
<accession>A0AAD8NR29</accession>
<evidence type="ECO:0000259" key="15">
    <source>
        <dbReference type="PROSITE" id="PS50114"/>
    </source>
</evidence>
<keyword evidence="4" id="KW-0479">Metal-binding</keyword>
<protein>
    <submittedName>
        <fullName evidence="18">Uncharacterized protein</fullName>
    </submittedName>
</protein>
<feature type="region of interest" description="Disordered" evidence="14">
    <location>
        <begin position="228"/>
        <end position="253"/>
    </location>
</feature>
<reference evidence="18" key="1">
    <citation type="journal article" date="2023" name="bioRxiv">
        <title>Improved chromosome-level genome assembly for marigold (Tagetes erecta).</title>
        <authorList>
            <person name="Jiang F."/>
            <person name="Yuan L."/>
            <person name="Wang S."/>
            <person name="Wang H."/>
            <person name="Xu D."/>
            <person name="Wang A."/>
            <person name="Fan W."/>
        </authorList>
    </citation>
    <scope>NUCLEOTIDE SEQUENCE</scope>
    <source>
        <strain evidence="18">WSJ</strain>
        <tissue evidence="18">Leaf</tissue>
    </source>
</reference>
<dbReference type="GO" id="GO:0005634">
    <property type="term" value="C:nucleus"/>
    <property type="evidence" value="ECO:0007669"/>
    <property type="project" value="UniProtKB-SubCell"/>
</dbReference>
<dbReference type="AlphaFoldDB" id="A0AAD8NR29"/>
<proteinExistence type="inferred from homology"/>
<dbReference type="InterPro" id="IPR000679">
    <property type="entry name" value="Znf_GATA"/>
</dbReference>
<dbReference type="SUPFAM" id="SSF57716">
    <property type="entry name" value="Glucocorticoid receptor-like (DNA-binding domain)"/>
    <property type="match status" value="1"/>
</dbReference>
<name>A0AAD8NR29_TARER</name>
<evidence type="ECO:0000256" key="3">
    <source>
        <dbReference type="ARBA" id="ARBA00007722"/>
    </source>
</evidence>
<evidence type="ECO:0000256" key="9">
    <source>
        <dbReference type="ARBA" id="ARBA00023159"/>
    </source>
</evidence>
<keyword evidence="6" id="KW-0862">Zinc</keyword>
<keyword evidence="9" id="KW-0010">Activator</keyword>
<evidence type="ECO:0000256" key="8">
    <source>
        <dbReference type="ARBA" id="ARBA00023125"/>
    </source>
</evidence>
<evidence type="ECO:0000259" key="16">
    <source>
        <dbReference type="PROSITE" id="PS51017"/>
    </source>
</evidence>
<evidence type="ECO:0000256" key="14">
    <source>
        <dbReference type="SAM" id="MobiDB-lite"/>
    </source>
</evidence>
<sequence length="337" mass="36903">MSEANTNNQHHHHSSIYEAVNLQPLNLHHHHHQQQQIGNNINNNDDQHHMVEDVVVHEDEDVAAGEEESIDNPSQIRYDHHNHHHDLQTSGNLEAGMEDMNVAQHSLYVPEAEIHPVNAGGAGAGADQLTLSFQGEVYVFDAVSPEKVQAVLLLLGGYEVPTGAPTLGIPPQNQRGLNEFPARSSQPQRAASLSRFREKRKERCFDKKIRYSVRKEVALRMQRKKGQFTSSKAVSDEAGTATSEWNGGSGQEEETMCRHCGISSKATPMMRRGPSGPRTLCNACGLKWANKGVLRDLNKVSASGAPDPIGKTIEQSDLEADAANAIMMVSNGVHSSA</sequence>
<dbReference type="SMART" id="SM00401">
    <property type="entry name" value="ZnF_GATA"/>
    <property type="match status" value="1"/>
</dbReference>
<evidence type="ECO:0000256" key="11">
    <source>
        <dbReference type="ARBA" id="ARBA00023242"/>
    </source>
</evidence>
<dbReference type="PANTHER" id="PTHR46125:SF24">
    <property type="entry name" value="GATA TRANSCRIPTION FACTOR 18"/>
    <property type="match status" value="1"/>
</dbReference>
<comment type="caution">
    <text evidence="18">The sequence shown here is derived from an EMBL/GenBank/DDBJ whole genome shotgun (WGS) entry which is preliminary data.</text>
</comment>
<dbReference type="GO" id="GO:0008270">
    <property type="term" value="F:zinc ion binding"/>
    <property type="evidence" value="ECO:0007669"/>
    <property type="project" value="UniProtKB-KW"/>
</dbReference>
<evidence type="ECO:0000256" key="12">
    <source>
        <dbReference type="PROSITE-ProRule" id="PRU00094"/>
    </source>
</evidence>
<dbReference type="Pfam" id="PF00320">
    <property type="entry name" value="GATA"/>
    <property type="match status" value="1"/>
</dbReference>
<keyword evidence="5 12" id="KW-0863">Zinc-finger</keyword>
<evidence type="ECO:0000256" key="1">
    <source>
        <dbReference type="ARBA" id="ARBA00002206"/>
    </source>
</evidence>
<dbReference type="Proteomes" id="UP001229421">
    <property type="component" value="Unassembled WGS sequence"/>
</dbReference>
<comment type="subcellular location">
    <subcellularLocation>
        <location evidence="2 13">Nucleus</location>
    </subcellularLocation>
</comment>
<dbReference type="PROSITE" id="PS51320">
    <property type="entry name" value="TIFY"/>
    <property type="match status" value="1"/>
</dbReference>
<dbReference type="InterPro" id="IPR010402">
    <property type="entry name" value="CCT_domain"/>
</dbReference>
<dbReference type="Pfam" id="PF06203">
    <property type="entry name" value="CCT"/>
    <property type="match status" value="1"/>
</dbReference>
<keyword evidence="7" id="KW-0805">Transcription regulation</keyword>
<evidence type="ECO:0000256" key="13">
    <source>
        <dbReference type="PROSITE-ProRule" id="PRU00357"/>
    </source>
</evidence>
<gene>
    <name evidence="18" type="ORF">QVD17_26716</name>
</gene>
<feature type="domain" description="GATA-type" evidence="15">
    <location>
        <begin position="251"/>
        <end position="297"/>
    </location>
</feature>
<dbReference type="PROSITE" id="PS50114">
    <property type="entry name" value="GATA_ZN_FINGER_2"/>
    <property type="match status" value="1"/>
</dbReference>
<evidence type="ECO:0000256" key="10">
    <source>
        <dbReference type="ARBA" id="ARBA00023163"/>
    </source>
</evidence>
<dbReference type="EMBL" id="JAUHHV010000007">
    <property type="protein sequence ID" value="KAK1417586.1"/>
    <property type="molecule type" value="Genomic_DNA"/>
</dbReference>
<dbReference type="CDD" id="cd00202">
    <property type="entry name" value="ZnF_GATA"/>
    <property type="match status" value="1"/>
</dbReference>
<dbReference type="PROSITE" id="PS51017">
    <property type="entry name" value="CCT"/>
    <property type="match status" value="1"/>
</dbReference>
<organism evidence="18 19">
    <name type="scientific">Tagetes erecta</name>
    <name type="common">African marigold</name>
    <dbReference type="NCBI Taxonomy" id="13708"/>
    <lineage>
        <taxon>Eukaryota</taxon>
        <taxon>Viridiplantae</taxon>
        <taxon>Streptophyta</taxon>
        <taxon>Embryophyta</taxon>
        <taxon>Tracheophyta</taxon>
        <taxon>Spermatophyta</taxon>
        <taxon>Magnoliopsida</taxon>
        <taxon>eudicotyledons</taxon>
        <taxon>Gunneridae</taxon>
        <taxon>Pentapetalae</taxon>
        <taxon>asterids</taxon>
        <taxon>campanulids</taxon>
        <taxon>Asterales</taxon>
        <taxon>Asteraceae</taxon>
        <taxon>Asteroideae</taxon>
        <taxon>Heliantheae alliance</taxon>
        <taxon>Tageteae</taxon>
        <taxon>Tagetes</taxon>
    </lineage>
</organism>
<dbReference type="InterPro" id="IPR045280">
    <property type="entry name" value="TIFY-like"/>
</dbReference>
<evidence type="ECO:0000256" key="7">
    <source>
        <dbReference type="ARBA" id="ARBA00023015"/>
    </source>
</evidence>
<keyword evidence="19" id="KW-1185">Reference proteome</keyword>
<dbReference type="PANTHER" id="PTHR46125">
    <property type="entry name" value="GATA TRANSCRIPTION FACTOR 28"/>
    <property type="match status" value="1"/>
</dbReference>
<keyword evidence="10" id="KW-0804">Transcription</keyword>
<dbReference type="GO" id="GO:0043565">
    <property type="term" value="F:sequence-specific DNA binding"/>
    <property type="evidence" value="ECO:0007669"/>
    <property type="project" value="InterPro"/>
</dbReference>
<keyword evidence="11 13" id="KW-0539">Nucleus</keyword>
<dbReference type="Gene3D" id="3.30.50.10">
    <property type="entry name" value="Erythroid Transcription Factor GATA-1, subunit A"/>
    <property type="match status" value="1"/>
</dbReference>
<dbReference type="SMART" id="SM00979">
    <property type="entry name" value="TIFY"/>
    <property type="match status" value="1"/>
</dbReference>
<dbReference type="InterPro" id="IPR010399">
    <property type="entry name" value="Tify_dom"/>
</dbReference>
<dbReference type="GO" id="GO:0006355">
    <property type="term" value="P:regulation of DNA-templated transcription"/>
    <property type="evidence" value="ECO:0007669"/>
    <property type="project" value="InterPro"/>
</dbReference>
<evidence type="ECO:0000313" key="19">
    <source>
        <dbReference type="Proteomes" id="UP001229421"/>
    </source>
</evidence>
<feature type="domain" description="CCT" evidence="16">
    <location>
        <begin position="189"/>
        <end position="231"/>
    </location>
</feature>
<dbReference type="InterPro" id="IPR013088">
    <property type="entry name" value="Znf_NHR/GATA"/>
</dbReference>
<evidence type="ECO:0000256" key="6">
    <source>
        <dbReference type="ARBA" id="ARBA00022833"/>
    </source>
</evidence>
<feature type="domain" description="Tify" evidence="17">
    <location>
        <begin position="122"/>
        <end position="157"/>
    </location>
</feature>
<evidence type="ECO:0000259" key="17">
    <source>
        <dbReference type="PROSITE" id="PS51320"/>
    </source>
</evidence>
<evidence type="ECO:0000256" key="5">
    <source>
        <dbReference type="ARBA" id="ARBA00022771"/>
    </source>
</evidence>
<feature type="region of interest" description="Disordered" evidence="14">
    <location>
        <begin position="164"/>
        <end position="196"/>
    </location>
</feature>
<comment type="similarity">
    <text evidence="3">Belongs to the type IV zinc-finger family. Class C subfamily.</text>
</comment>
<comment type="function">
    <text evidence="1">Transcriptional activator that specifically binds 5'-GATA-3' or 5'-GAT-3' motifs within gene promoters.</text>
</comment>
<dbReference type="Pfam" id="PF06200">
    <property type="entry name" value="tify"/>
    <property type="match status" value="1"/>
</dbReference>
<evidence type="ECO:0000313" key="18">
    <source>
        <dbReference type="EMBL" id="KAK1417586.1"/>
    </source>
</evidence>
<keyword evidence="8" id="KW-0238">DNA-binding</keyword>